<proteinExistence type="predicted"/>
<accession>A0A1D3U7W9</accession>
<dbReference type="OrthoDB" id="447510at2759"/>
<sequence length="178" mass="20992">MRNIPDEKPNSGIHCYEIKKFDRRDLLHLKNYDFPSYRLLEEDVEEIGLLSSKDQKLTGSLTSLNNIMEKNYTLYIGTKDLYLYEEKKLHYRRCTCVLDFYIRARFQKRGLGIKLFNFMLTDNATSPSSLCYDNPSTKLQNFLKKHFAPRCLIKQPNNFVIFGEYFNDKTDTKTNSGL</sequence>
<dbReference type="VEuPathDB" id="PlasmoDB:PocGH01_07032300"/>
<evidence type="ECO:0000256" key="1">
    <source>
        <dbReference type="ARBA" id="ARBA00022679"/>
    </source>
</evidence>
<gene>
    <name evidence="4" type="primary">PocGH01_07032300</name>
    <name evidence="4" type="ORF">POCGH01_07032300</name>
</gene>
<feature type="domain" description="N-acetyltransferase" evidence="3">
    <location>
        <begin position="1"/>
        <end position="166"/>
    </location>
</feature>
<dbReference type="GO" id="GO:0005874">
    <property type="term" value="C:microtubule"/>
    <property type="evidence" value="ECO:0007669"/>
    <property type="project" value="InterPro"/>
</dbReference>
<dbReference type="InterPro" id="IPR007965">
    <property type="entry name" value="GNAT_ATAT"/>
</dbReference>
<organism evidence="4 5">
    <name type="scientific">Plasmodium ovale</name>
    <name type="common">malaria parasite P. ovale</name>
    <dbReference type="NCBI Taxonomy" id="36330"/>
    <lineage>
        <taxon>Eukaryota</taxon>
        <taxon>Sar</taxon>
        <taxon>Alveolata</taxon>
        <taxon>Apicomplexa</taxon>
        <taxon>Aconoidasida</taxon>
        <taxon>Haemosporida</taxon>
        <taxon>Plasmodiidae</taxon>
        <taxon>Plasmodium</taxon>
        <taxon>Plasmodium (Plasmodium)</taxon>
    </lineage>
</organism>
<name>A0A1D3U7W9_PLAOA</name>
<dbReference type="Gene3D" id="3.40.630.30">
    <property type="match status" value="1"/>
</dbReference>
<evidence type="ECO:0000313" key="4">
    <source>
        <dbReference type="EMBL" id="SCQ16236.1"/>
    </source>
</evidence>
<keyword evidence="5" id="KW-1185">Reference proteome</keyword>
<dbReference type="PROSITE" id="PS51730">
    <property type="entry name" value="GNAT_ATAT"/>
    <property type="match status" value="1"/>
</dbReference>
<dbReference type="InterPro" id="IPR038746">
    <property type="entry name" value="Atat"/>
</dbReference>
<dbReference type="Proteomes" id="UP000242942">
    <property type="component" value="Chromosome 7"/>
</dbReference>
<dbReference type="GO" id="GO:0019799">
    <property type="term" value="F:tubulin N-acetyltransferase activity"/>
    <property type="evidence" value="ECO:0007669"/>
    <property type="project" value="InterPro"/>
</dbReference>
<reference evidence="4 5" key="1">
    <citation type="submission" date="2016-06" db="EMBL/GenBank/DDBJ databases">
        <authorList>
            <consortium name="Pathogen Informatics"/>
        </authorList>
    </citation>
    <scope>NUCLEOTIDE SEQUENCE [LARGE SCALE GENOMIC DNA]</scope>
    <source>
        <strain evidence="4">PocGH01</strain>
    </source>
</reference>
<dbReference type="Pfam" id="PF05301">
    <property type="entry name" value="Acetyltransf_16"/>
    <property type="match status" value="1"/>
</dbReference>
<dbReference type="EMBL" id="LT594588">
    <property type="protein sequence ID" value="SCQ16236.1"/>
    <property type="molecule type" value="Genomic_DNA"/>
</dbReference>
<protein>
    <submittedName>
        <fullName evidence="4">Alpha-tubulin N-acetyltransferase, putative</fullName>
    </submittedName>
</protein>
<evidence type="ECO:0000313" key="5">
    <source>
        <dbReference type="Proteomes" id="UP000242942"/>
    </source>
</evidence>
<keyword evidence="1 4" id="KW-0808">Transferase</keyword>
<keyword evidence="2" id="KW-0012">Acyltransferase</keyword>
<dbReference type="AlphaFoldDB" id="A0A1D3U7W9"/>
<dbReference type="PANTHER" id="PTHR12327:SF0">
    <property type="entry name" value="ALPHA-TUBULIN N-ACETYLTRANSFERASE 1"/>
    <property type="match status" value="1"/>
</dbReference>
<evidence type="ECO:0000259" key="3">
    <source>
        <dbReference type="PROSITE" id="PS51730"/>
    </source>
</evidence>
<evidence type="ECO:0000256" key="2">
    <source>
        <dbReference type="ARBA" id="ARBA00023315"/>
    </source>
</evidence>
<dbReference type="PANTHER" id="PTHR12327">
    <property type="entry name" value="ALPHA-TUBULIN N-ACETYLTRANSFERASE 1"/>
    <property type="match status" value="1"/>
</dbReference>